<keyword evidence="20" id="KW-1185">Reference proteome</keyword>
<keyword evidence="2 12" id="KW-0813">Transport</keyword>
<dbReference type="InterPro" id="IPR012910">
    <property type="entry name" value="Plug_dom"/>
</dbReference>
<dbReference type="RefSeq" id="WP_011479769.1">
    <property type="nucleotide sequence ID" value="NC_007947.1"/>
</dbReference>
<keyword evidence="11 12" id="KW-0998">Cell outer membrane</keyword>
<feature type="compositionally biased region" description="Polar residues" evidence="15">
    <location>
        <begin position="45"/>
        <end position="54"/>
    </location>
</feature>
<evidence type="ECO:0000256" key="7">
    <source>
        <dbReference type="ARBA" id="ARBA00023004"/>
    </source>
</evidence>
<feature type="domain" description="TonB-dependent receptor-like beta-barrel" evidence="17">
    <location>
        <begin position="283"/>
        <end position="758"/>
    </location>
</feature>
<dbReference type="InterPro" id="IPR010917">
    <property type="entry name" value="TonB_rcpt_CS"/>
</dbReference>
<evidence type="ECO:0000313" key="20">
    <source>
        <dbReference type="Proteomes" id="UP000002440"/>
    </source>
</evidence>
<evidence type="ECO:0000256" key="15">
    <source>
        <dbReference type="SAM" id="MobiDB-lite"/>
    </source>
</evidence>
<dbReference type="EMBL" id="CP000284">
    <property type="protein sequence ID" value="ABE49815.1"/>
    <property type="molecule type" value="Genomic_DNA"/>
</dbReference>
<gene>
    <name evidence="19" type="ordered locus">Mfla_1547</name>
</gene>
<dbReference type="eggNOG" id="COG4773">
    <property type="taxonomic scope" value="Bacteria"/>
</dbReference>
<accession>Q1H122</accession>
<reference evidence="19 20" key="1">
    <citation type="submission" date="2006-03" db="EMBL/GenBank/DDBJ databases">
        <title>Complete sequence of Methylobacillus flagellatus KT.</title>
        <authorList>
            <consortium name="US DOE Joint Genome Institute"/>
            <person name="Copeland A."/>
            <person name="Lucas S."/>
            <person name="Lapidus A."/>
            <person name="Barry K."/>
            <person name="Detter J.C."/>
            <person name="Glavina del Rio T."/>
            <person name="Hammon N."/>
            <person name="Israni S."/>
            <person name="Dalin E."/>
            <person name="Tice H."/>
            <person name="Pitluck S."/>
            <person name="Brettin T."/>
            <person name="Bruce D."/>
            <person name="Han C."/>
            <person name="Tapia R."/>
            <person name="Saunders E."/>
            <person name="Gilna P."/>
            <person name="Schmutz J."/>
            <person name="Larimer F."/>
            <person name="Land M."/>
            <person name="Kyrpides N."/>
            <person name="Anderson I."/>
            <person name="Richardson P."/>
        </authorList>
    </citation>
    <scope>NUCLEOTIDE SEQUENCE [LARGE SCALE GENOMIC DNA]</scope>
    <source>
        <strain evidence="20">KT / ATCC 51484 / DSM 6875</strain>
    </source>
</reference>
<dbReference type="PROSITE" id="PS52016">
    <property type="entry name" value="TONB_DEPENDENT_REC_3"/>
    <property type="match status" value="1"/>
</dbReference>
<keyword evidence="3 12" id="KW-1134">Transmembrane beta strand</keyword>
<keyword evidence="19" id="KW-0675">Receptor</keyword>
<dbReference type="CDD" id="cd01347">
    <property type="entry name" value="ligand_gated_channel"/>
    <property type="match status" value="1"/>
</dbReference>
<evidence type="ECO:0000256" key="2">
    <source>
        <dbReference type="ARBA" id="ARBA00022448"/>
    </source>
</evidence>
<dbReference type="HOGENOM" id="CLU_008287_15_0_4"/>
<evidence type="ECO:0000256" key="11">
    <source>
        <dbReference type="ARBA" id="ARBA00023237"/>
    </source>
</evidence>
<keyword evidence="8" id="KW-0406">Ion transport</keyword>
<organism evidence="19 20">
    <name type="scientific">Methylobacillus flagellatus (strain ATCC 51484 / DSM 6875 / VKM B-1610 / KT)</name>
    <dbReference type="NCBI Taxonomy" id="265072"/>
    <lineage>
        <taxon>Bacteria</taxon>
        <taxon>Pseudomonadati</taxon>
        <taxon>Pseudomonadota</taxon>
        <taxon>Betaproteobacteria</taxon>
        <taxon>Nitrosomonadales</taxon>
        <taxon>Methylophilaceae</taxon>
        <taxon>Methylobacillus</taxon>
    </lineage>
</organism>
<dbReference type="Gene3D" id="2.40.170.20">
    <property type="entry name" value="TonB-dependent receptor, beta-barrel domain"/>
    <property type="match status" value="1"/>
</dbReference>
<keyword evidence="9 14" id="KW-0798">TonB box</keyword>
<dbReference type="PANTHER" id="PTHR32552">
    <property type="entry name" value="FERRICHROME IRON RECEPTOR-RELATED"/>
    <property type="match status" value="1"/>
</dbReference>
<dbReference type="InterPro" id="IPR036942">
    <property type="entry name" value="Beta-barrel_TonB_sf"/>
</dbReference>
<dbReference type="GO" id="GO:0009279">
    <property type="term" value="C:cell outer membrane"/>
    <property type="evidence" value="ECO:0007669"/>
    <property type="project" value="UniProtKB-SubCell"/>
</dbReference>
<feature type="short sequence motif" description="TonB C-terminal box" evidence="13">
    <location>
        <begin position="777"/>
        <end position="794"/>
    </location>
</feature>
<evidence type="ECO:0000256" key="10">
    <source>
        <dbReference type="ARBA" id="ARBA00023136"/>
    </source>
</evidence>
<keyword evidence="7" id="KW-0408">Iron</keyword>
<evidence type="ECO:0000256" key="3">
    <source>
        <dbReference type="ARBA" id="ARBA00022452"/>
    </source>
</evidence>
<dbReference type="PANTHER" id="PTHR32552:SF81">
    <property type="entry name" value="TONB-DEPENDENT OUTER MEMBRANE RECEPTOR"/>
    <property type="match status" value="1"/>
</dbReference>
<evidence type="ECO:0000256" key="8">
    <source>
        <dbReference type="ARBA" id="ARBA00023065"/>
    </source>
</evidence>
<dbReference type="KEGG" id="mfa:Mfla_1547"/>
<evidence type="ECO:0000256" key="1">
    <source>
        <dbReference type="ARBA" id="ARBA00004571"/>
    </source>
</evidence>
<dbReference type="SUPFAM" id="SSF56935">
    <property type="entry name" value="Porins"/>
    <property type="match status" value="1"/>
</dbReference>
<protein>
    <submittedName>
        <fullName evidence="19">TonB-dependent receptor</fullName>
    </submittedName>
</protein>
<feature type="domain" description="TonB-dependent receptor plug" evidence="18">
    <location>
        <begin position="89"/>
        <end position="197"/>
    </location>
</feature>
<comment type="subcellular location">
    <subcellularLocation>
        <location evidence="1 12">Cell outer membrane</location>
        <topology evidence="1 12">Multi-pass membrane protein</topology>
    </subcellularLocation>
</comment>
<dbReference type="Pfam" id="PF07715">
    <property type="entry name" value="Plug"/>
    <property type="match status" value="1"/>
</dbReference>
<evidence type="ECO:0000256" key="13">
    <source>
        <dbReference type="PROSITE-ProRule" id="PRU10144"/>
    </source>
</evidence>
<feature type="compositionally biased region" description="Basic and acidic residues" evidence="15">
    <location>
        <begin position="58"/>
        <end position="71"/>
    </location>
</feature>
<dbReference type="Proteomes" id="UP000002440">
    <property type="component" value="Chromosome"/>
</dbReference>
<name>Q1H122_METFK</name>
<comment type="similarity">
    <text evidence="12 14">Belongs to the TonB-dependent receptor family.</text>
</comment>
<dbReference type="PROSITE" id="PS01156">
    <property type="entry name" value="TONB_DEPENDENT_REC_2"/>
    <property type="match status" value="1"/>
</dbReference>
<evidence type="ECO:0000259" key="18">
    <source>
        <dbReference type="Pfam" id="PF07715"/>
    </source>
</evidence>
<evidence type="ECO:0000256" key="14">
    <source>
        <dbReference type="RuleBase" id="RU003357"/>
    </source>
</evidence>
<dbReference type="STRING" id="265072.Mfla_1547"/>
<evidence type="ECO:0000256" key="5">
    <source>
        <dbReference type="ARBA" id="ARBA00022692"/>
    </source>
</evidence>
<keyword evidence="4" id="KW-0410">Iron transport</keyword>
<evidence type="ECO:0000256" key="12">
    <source>
        <dbReference type="PROSITE-ProRule" id="PRU01360"/>
    </source>
</evidence>
<dbReference type="OrthoDB" id="8538693at2"/>
<evidence type="ECO:0000256" key="4">
    <source>
        <dbReference type="ARBA" id="ARBA00022496"/>
    </source>
</evidence>
<feature type="signal peptide" evidence="16">
    <location>
        <begin position="1"/>
        <end position="40"/>
    </location>
</feature>
<dbReference type="InterPro" id="IPR039426">
    <property type="entry name" value="TonB-dep_rcpt-like"/>
</dbReference>
<evidence type="ECO:0000256" key="16">
    <source>
        <dbReference type="SAM" id="SignalP"/>
    </source>
</evidence>
<dbReference type="InterPro" id="IPR000531">
    <property type="entry name" value="Beta-barrel_TonB"/>
</dbReference>
<dbReference type="Pfam" id="PF00593">
    <property type="entry name" value="TonB_dep_Rec_b-barrel"/>
    <property type="match status" value="1"/>
</dbReference>
<evidence type="ECO:0000256" key="9">
    <source>
        <dbReference type="ARBA" id="ARBA00023077"/>
    </source>
</evidence>
<feature type="chain" id="PRO_5004190004" evidence="16">
    <location>
        <begin position="41"/>
        <end position="794"/>
    </location>
</feature>
<evidence type="ECO:0000259" key="17">
    <source>
        <dbReference type="Pfam" id="PF00593"/>
    </source>
</evidence>
<proteinExistence type="inferred from homology"/>
<keyword evidence="10 12" id="KW-0472">Membrane</keyword>
<evidence type="ECO:0000313" key="19">
    <source>
        <dbReference type="EMBL" id="ABE49815.1"/>
    </source>
</evidence>
<keyword evidence="5 12" id="KW-0812">Transmembrane</keyword>
<evidence type="ECO:0000256" key="6">
    <source>
        <dbReference type="ARBA" id="ARBA00022729"/>
    </source>
</evidence>
<dbReference type="AlphaFoldDB" id="Q1H122"/>
<dbReference type="GO" id="GO:0006826">
    <property type="term" value="P:iron ion transport"/>
    <property type="evidence" value="ECO:0007669"/>
    <property type="project" value="UniProtKB-KW"/>
</dbReference>
<sequence>MSRKSMLPTESASSPFRKRQLIIAVAAAFAGSLFISPTYAADEQTSQAGDTSITKAAPHKEKTTPAEAKDVESSLGSIVVTAQRREENAQEVPTAISVLGGEEFLQRGIGRSASEILNNVPNSSAGTIQNGRPRWWIRGVGAGQQQLDFPNPVGFYIDDVFISNASATGLPIFDLERVEVLRGPQGTLWGKNTTGGAINIVSKKPTFSENPEGYAKVDYGSFGDKVIQGAVGGTIVDERIAGRISFYNQDLDGRFTNQFNGKTSGGLEDSVIRGQLLFALTPDLDALLNVYHRKYKTDGNVGTVYTRTGEFRNGYRPSRDINHVSSNAEDSNDVTQNGISLNVNWQLGKLTLTSITAYADYKANTFSDSDNTPLEIGRGYTDAKSKQWTQEFRLASPREDRWNWLTGFFYFKEDIDSFSAAARLPNGAVPQLQGSSQANTFNRTDLAHETESYAIFGSTTYNFTDKFDTTLGARWTTEEKNYDLDRRSNALLGGPNAGTDTSWSDYGAWWNSYTGAIGGTGTFVDARDKRWNAFTYDITPQYKITETDRIYFKFARGIKSGGFNTAATNPLALNTLKPEELNSYEIGYKSEWLNGRLNFNANAFYYDYSNVQVNVVGTNLAVPISYLQNVEKASVKGAEFEIEALPTNHLHLNANIGILKTEFEKFDVLNGGGNHDGNEFVRAPRWSAQIRGTYNIPLENGSRILLGADARYLGKQYFFVVPQDNDLLNQGAYTLVNARISYLTKNDRVEITGYVNNLFDKEYRYHALPASNASGNTVYWGNPRTIGASLTYRF</sequence>
<keyword evidence="6 16" id="KW-0732">Signal</keyword>
<feature type="region of interest" description="Disordered" evidence="15">
    <location>
        <begin position="45"/>
        <end position="71"/>
    </location>
</feature>